<evidence type="ECO:0000259" key="1">
    <source>
        <dbReference type="Pfam" id="PF01551"/>
    </source>
</evidence>
<comment type="caution">
    <text evidence="2">The sequence shown here is derived from an EMBL/GenBank/DDBJ whole genome shotgun (WGS) entry which is preliminary data.</text>
</comment>
<sequence>MNSFWGTCRQKHWLSGNLPKSLGKKRRRRPFIVLLALVLASSALTIGLAPNNQATAQYAPVATSSGNPWQYASFPVENFQQYTSGFGPRRAPTAGASTFHNGLDLAAPLGSYIRNWWHGTVVEMSDHTGCGTMVRIQSGAWQHTYCHLMGRVEVHQGQRYLVDRQGGIVLQQGQQVVAGMRIGRVGMTGRTTGPHLHWELRHNGVLVDPALVLQAMYGGAI</sequence>
<protein>
    <submittedName>
        <fullName evidence="2">M23 family metallopeptidase</fullName>
    </submittedName>
</protein>
<dbReference type="InterPro" id="IPR050570">
    <property type="entry name" value="Cell_wall_metabolism_enzyme"/>
</dbReference>
<dbReference type="Gene3D" id="2.70.70.10">
    <property type="entry name" value="Glucose Permease (Domain IIA)"/>
    <property type="match status" value="1"/>
</dbReference>
<dbReference type="Proteomes" id="UP000658720">
    <property type="component" value="Unassembled WGS sequence"/>
</dbReference>
<dbReference type="PANTHER" id="PTHR21666">
    <property type="entry name" value="PEPTIDASE-RELATED"/>
    <property type="match status" value="1"/>
</dbReference>
<dbReference type="Pfam" id="PF01551">
    <property type="entry name" value="Peptidase_M23"/>
    <property type="match status" value="2"/>
</dbReference>
<reference evidence="2 3" key="1">
    <citation type="submission" date="2020-10" db="EMBL/GenBank/DDBJ databases">
        <authorList>
            <person name="Castelo-Branco R."/>
            <person name="Eusebio N."/>
            <person name="Adriana R."/>
            <person name="Vieira A."/>
            <person name="Brugerolle De Fraissinette N."/>
            <person name="Rezende De Castro R."/>
            <person name="Schneider M.P."/>
            <person name="Vasconcelos V."/>
            <person name="Leao P.N."/>
        </authorList>
    </citation>
    <scope>NUCLEOTIDE SEQUENCE [LARGE SCALE GENOMIC DNA]</scope>
    <source>
        <strain evidence="2 3">LEGE 00031</strain>
    </source>
</reference>
<dbReference type="RefSeq" id="WP_194020265.1">
    <property type="nucleotide sequence ID" value="NZ_JADEVV010000038.1"/>
</dbReference>
<dbReference type="InterPro" id="IPR011055">
    <property type="entry name" value="Dup_hybrid_motif"/>
</dbReference>
<evidence type="ECO:0000313" key="3">
    <source>
        <dbReference type="Proteomes" id="UP000658720"/>
    </source>
</evidence>
<gene>
    <name evidence="2" type="ORF">IQ217_13000</name>
</gene>
<dbReference type="EMBL" id="JADEVV010000038">
    <property type="protein sequence ID" value="MBE9254736.1"/>
    <property type="molecule type" value="Genomic_DNA"/>
</dbReference>
<dbReference type="InterPro" id="IPR016047">
    <property type="entry name" value="M23ase_b-sheet_dom"/>
</dbReference>
<dbReference type="PANTHER" id="PTHR21666:SF293">
    <property type="entry name" value="SLL1488 PROTEIN"/>
    <property type="match status" value="1"/>
</dbReference>
<feature type="domain" description="M23ase beta-sheet core" evidence="1">
    <location>
        <begin position="169"/>
        <end position="209"/>
    </location>
</feature>
<dbReference type="SUPFAM" id="SSF51261">
    <property type="entry name" value="Duplicated hybrid motif"/>
    <property type="match status" value="1"/>
</dbReference>
<evidence type="ECO:0000313" key="2">
    <source>
        <dbReference type="EMBL" id="MBE9254736.1"/>
    </source>
</evidence>
<feature type="domain" description="M23ase beta-sheet core" evidence="1">
    <location>
        <begin position="99"/>
        <end position="159"/>
    </location>
</feature>
<accession>A0ABR9VWW2</accession>
<dbReference type="CDD" id="cd12797">
    <property type="entry name" value="M23_peptidase"/>
    <property type="match status" value="1"/>
</dbReference>
<proteinExistence type="predicted"/>
<name>A0ABR9VWW2_9SYNC</name>
<organism evidence="2 3">
    <name type="scientific">Synechocystis salina LEGE 00031</name>
    <dbReference type="NCBI Taxonomy" id="1828736"/>
    <lineage>
        <taxon>Bacteria</taxon>
        <taxon>Bacillati</taxon>
        <taxon>Cyanobacteriota</taxon>
        <taxon>Cyanophyceae</taxon>
        <taxon>Synechococcales</taxon>
        <taxon>Merismopediaceae</taxon>
        <taxon>Synechocystis</taxon>
    </lineage>
</organism>
<keyword evidence="3" id="KW-1185">Reference proteome</keyword>